<feature type="transmembrane region" description="Helical" evidence="1">
    <location>
        <begin position="144"/>
        <end position="166"/>
    </location>
</feature>
<dbReference type="Proteomes" id="UP000443423">
    <property type="component" value="Unassembled WGS sequence"/>
</dbReference>
<keyword evidence="1" id="KW-1133">Transmembrane helix</keyword>
<reference evidence="2 3" key="1">
    <citation type="submission" date="2019-11" db="EMBL/GenBank/DDBJ databases">
        <title>Whole genome sequence of Haloferax sp. MBLA0078.</title>
        <authorList>
            <person name="Seo M.-J."/>
            <person name="Cho E.-S."/>
        </authorList>
    </citation>
    <scope>NUCLEOTIDE SEQUENCE [LARGE SCALE GENOMIC DNA]</scope>
    <source>
        <strain evidence="2 3">MBLA0078</strain>
    </source>
</reference>
<dbReference type="AlphaFoldDB" id="A0A6A8G7C7"/>
<sequence length="231" mass="25398">MTLEAVVQGEFHASPRDAKNLLERDTSTADALFVEGRSATIQLDSYTHGYVLFLLGYLTLELIYLTSDWVYGLIPGCGWDAREEAERRDLVIEDEIDAELHEVWYLAQGETRRRLYYLAVAAVAYALLNPFIGSPVFGMIPVGLSSVIIACLTPLGFSAGVVILAVGGEGIRDDIMSESILETAEDKGYEEILVLCGQGHVEGIEQELEDAGWDVERNDSTHPLTSAGIWI</sequence>
<dbReference type="EMBL" id="WKJQ01000001">
    <property type="protein sequence ID" value="MRW97190.1"/>
    <property type="molecule type" value="Genomic_DNA"/>
</dbReference>
<keyword evidence="1" id="KW-0812">Transmembrane</keyword>
<comment type="caution">
    <text evidence="2">The sequence shown here is derived from an EMBL/GenBank/DDBJ whole genome shotgun (WGS) entry which is preliminary data.</text>
</comment>
<evidence type="ECO:0000256" key="1">
    <source>
        <dbReference type="SAM" id="Phobius"/>
    </source>
</evidence>
<accession>A0A6A8G7C7</accession>
<protein>
    <submittedName>
        <fullName evidence="2">Uncharacterized protein</fullName>
    </submittedName>
</protein>
<feature type="transmembrane region" description="Helical" evidence="1">
    <location>
        <begin position="115"/>
        <end position="132"/>
    </location>
</feature>
<organism evidence="2 3">
    <name type="scientific">Haloferax marinum</name>
    <dbReference type="NCBI Taxonomy" id="2666143"/>
    <lineage>
        <taxon>Archaea</taxon>
        <taxon>Methanobacteriati</taxon>
        <taxon>Methanobacteriota</taxon>
        <taxon>Stenosarchaea group</taxon>
        <taxon>Halobacteria</taxon>
        <taxon>Halobacteriales</taxon>
        <taxon>Haloferacaceae</taxon>
        <taxon>Haloferax</taxon>
    </lineage>
</organism>
<dbReference type="RefSeq" id="WP_151112283.1">
    <property type="nucleotide sequence ID" value="NZ_WKJQ01000001.1"/>
</dbReference>
<proteinExistence type="predicted"/>
<gene>
    <name evidence="2" type="ORF">GJR99_11485</name>
</gene>
<evidence type="ECO:0000313" key="2">
    <source>
        <dbReference type="EMBL" id="MRW97190.1"/>
    </source>
</evidence>
<dbReference type="OrthoDB" id="302693at2157"/>
<keyword evidence="1" id="KW-0472">Membrane</keyword>
<evidence type="ECO:0000313" key="3">
    <source>
        <dbReference type="Proteomes" id="UP000443423"/>
    </source>
</evidence>
<keyword evidence="3" id="KW-1185">Reference proteome</keyword>
<name>A0A6A8G7C7_9EURY</name>